<dbReference type="OrthoDB" id="9758923at2"/>
<keyword evidence="1" id="KW-0326">Glycosidase</keyword>
<dbReference type="Gene3D" id="2.115.10.20">
    <property type="entry name" value="Glycosyl hydrolase domain, family 43"/>
    <property type="match status" value="1"/>
</dbReference>
<dbReference type="RefSeq" id="WP_150381334.1">
    <property type="nucleotide sequence ID" value="NZ_RZUI01000006.1"/>
</dbReference>
<dbReference type="EMBL" id="RZUI01000006">
    <property type="protein sequence ID" value="KAA8830306.1"/>
    <property type="molecule type" value="Genomic_DNA"/>
</dbReference>
<keyword evidence="1" id="KW-0378">Hydrolase</keyword>
<dbReference type="PANTHER" id="PTHR43301">
    <property type="entry name" value="ARABINAN ENDO-1,5-ALPHA-L-ARABINOSIDASE"/>
    <property type="match status" value="1"/>
</dbReference>
<accession>A0A5M9ZRM0</accession>
<keyword evidence="1" id="KW-0858">Xylan degradation</keyword>
<dbReference type="SUPFAM" id="SSF75005">
    <property type="entry name" value="Arabinanase/levansucrase/invertase"/>
    <property type="match status" value="1"/>
</dbReference>
<proteinExistence type="predicted"/>
<name>A0A5M9ZRM0_9BIFI</name>
<keyword evidence="1" id="KW-0624">Polysaccharide degradation</keyword>
<evidence type="ECO:0000313" key="1">
    <source>
        <dbReference type="EMBL" id="KAA8830306.1"/>
    </source>
</evidence>
<dbReference type="InterPro" id="IPR023296">
    <property type="entry name" value="Glyco_hydro_beta-prop_sf"/>
</dbReference>
<dbReference type="GO" id="GO:0045493">
    <property type="term" value="P:xylan catabolic process"/>
    <property type="evidence" value="ECO:0007669"/>
    <property type="project" value="UniProtKB-KW"/>
</dbReference>
<dbReference type="Proteomes" id="UP000412028">
    <property type="component" value="Unassembled WGS sequence"/>
</dbReference>
<protein>
    <submittedName>
        <fullName evidence="1">1,4-beta-xylanase</fullName>
    </submittedName>
</protein>
<dbReference type="GO" id="GO:0016798">
    <property type="term" value="F:hydrolase activity, acting on glycosyl bonds"/>
    <property type="evidence" value="ECO:0007669"/>
    <property type="project" value="UniProtKB-KW"/>
</dbReference>
<dbReference type="CDD" id="cd08983">
    <property type="entry name" value="GH43_Bt3655-like"/>
    <property type="match status" value="1"/>
</dbReference>
<gene>
    <name evidence="1" type="ORF">EMO89_06185</name>
</gene>
<keyword evidence="1" id="KW-0119">Carbohydrate metabolism</keyword>
<dbReference type="AlphaFoldDB" id="A0A5M9ZRM0"/>
<dbReference type="InterPro" id="IPR050727">
    <property type="entry name" value="GH43_arabinanases"/>
</dbReference>
<comment type="caution">
    <text evidence="1">The sequence shown here is derived from an EMBL/GenBank/DDBJ whole genome shotgun (WGS) entry which is preliminary data.</text>
</comment>
<sequence>MTHDESYGYLFAHFTGTEQTPDDEQIYFALSRDGLRWHDLRAYGDPVLRSPLGERGVRDPYIVREPDGRGAFLIATDLSIHHRGGDWATSDAKYHGSTSLVVWHSNDLAHWDEPWLLDVASSIPDAGYAWAPEAMWDERHGHYMLYWATLSEPDNTIGDPQNMYLATTTDFRSITTPVKWVDRERACIDVTMMRVGDWYYRASAGDGSIHIDRASNPYAVSVAPRFSDETGDADSWSFVADLDAIFAPSFNDICGGKPRSHELEGPELFRFNPSDAVVDGRSMPFGLIADRHAEHDGYIAFRSADLASADATDWAYSDVDFGTLKKRHGTILPVSEQEYRALETLAR</sequence>
<organism evidence="1 2">
    <name type="scientific">Bifidobacterium tissieri</name>
    <dbReference type="NCBI Taxonomy" id="1630162"/>
    <lineage>
        <taxon>Bacteria</taxon>
        <taxon>Bacillati</taxon>
        <taxon>Actinomycetota</taxon>
        <taxon>Actinomycetes</taxon>
        <taxon>Bifidobacteriales</taxon>
        <taxon>Bifidobacteriaceae</taxon>
        <taxon>Bifidobacterium</taxon>
    </lineage>
</organism>
<dbReference type="PANTHER" id="PTHR43301:SF3">
    <property type="entry name" value="ARABINAN ENDO-1,5-ALPHA-L-ARABINOSIDASE A-RELATED"/>
    <property type="match status" value="1"/>
</dbReference>
<evidence type="ECO:0000313" key="2">
    <source>
        <dbReference type="Proteomes" id="UP000412028"/>
    </source>
</evidence>
<reference evidence="1 2" key="1">
    <citation type="journal article" date="2019" name="Syst. Appl. Microbiol.">
        <title>Characterization of Bifidobacterium species in feaces of the Egyptian fruit bat: Description of B. vespertilionis sp. nov. and B. rousetti sp. nov.</title>
        <authorList>
            <person name="Modesto M."/>
            <person name="Satti M."/>
            <person name="Watanabe K."/>
            <person name="Puglisi E."/>
            <person name="Morelli L."/>
            <person name="Huang C.-H."/>
            <person name="Liou J.-S."/>
            <person name="Miyashita M."/>
            <person name="Tamura T."/>
            <person name="Saito S."/>
            <person name="Mori K."/>
            <person name="Huang L."/>
            <person name="Sciavilla P."/>
            <person name="Sandri C."/>
            <person name="Spiezio C."/>
            <person name="Vitali F."/>
            <person name="Cavalieri D."/>
            <person name="Perpetuini G."/>
            <person name="Tofalo R."/>
            <person name="Bonetti A."/>
            <person name="Arita M."/>
            <person name="Mattarelli P."/>
        </authorList>
    </citation>
    <scope>NUCLEOTIDE SEQUENCE [LARGE SCALE GENOMIC DNA]</scope>
    <source>
        <strain evidence="1 2">RST7</strain>
    </source>
</reference>